<gene>
    <name evidence="1" type="ORF">LMF89_05340</name>
</gene>
<dbReference type="Proteomes" id="UP001165492">
    <property type="component" value="Unassembled WGS sequence"/>
</dbReference>
<comment type="caution">
    <text evidence="1">The sequence shown here is derived from an EMBL/GenBank/DDBJ whole genome shotgun (WGS) entry which is preliminary data.</text>
</comment>
<reference evidence="1" key="1">
    <citation type="submission" date="2021-11" db="EMBL/GenBank/DDBJ databases">
        <title>Description of a new species Pelosinus isolated from the bottom sediments of Lake Baikal.</title>
        <authorList>
            <person name="Zakharyuk A."/>
        </authorList>
    </citation>
    <scope>NUCLEOTIDE SEQUENCE</scope>
    <source>
        <strain evidence="1">Bkl1</strain>
    </source>
</reference>
<dbReference type="EMBL" id="JAJHJB010000005">
    <property type="protein sequence ID" value="MCC5464793.1"/>
    <property type="molecule type" value="Genomic_DNA"/>
</dbReference>
<protein>
    <submittedName>
        <fullName evidence="1">Uncharacterized protein</fullName>
    </submittedName>
</protein>
<proteinExistence type="predicted"/>
<dbReference type="RefSeq" id="WP_229534209.1">
    <property type="nucleotide sequence ID" value="NZ_JAJHJB010000005.1"/>
</dbReference>
<organism evidence="1 2">
    <name type="scientific">Pelosinus baikalensis</name>
    <dbReference type="NCBI Taxonomy" id="2892015"/>
    <lineage>
        <taxon>Bacteria</taxon>
        <taxon>Bacillati</taxon>
        <taxon>Bacillota</taxon>
        <taxon>Negativicutes</taxon>
        <taxon>Selenomonadales</taxon>
        <taxon>Sporomusaceae</taxon>
        <taxon>Pelosinus</taxon>
    </lineage>
</organism>
<dbReference type="InterPro" id="IPR044000">
    <property type="entry name" value="Phage_tube_2"/>
</dbReference>
<name>A0ABS8HNQ7_9FIRM</name>
<keyword evidence="2" id="KW-1185">Reference proteome</keyword>
<evidence type="ECO:0000313" key="1">
    <source>
        <dbReference type="EMBL" id="MCC5464793.1"/>
    </source>
</evidence>
<evidence type="ECO:0000313" key="2">
    <source>
        <dbReference type="Proteomes" id="UP001165492"/>
    </source>
</evidence>
<dbReference type="Pfam" id="PF18906">
    <property type="entry name" value="Phage_tube_2"/>
    <property type="match status" value="1"/>
</dbReference>
<sequence>MTQAQGAQGRLVFDYESSFGQNPTNKAGKILPFNTLDVKSKQNLKDLATITGTRNPVAPAPGNISIDGNIVVPMDEAGIGYWLTGLFGTPVTTGSDDPYQHVFKIGATQPSMVLEKGFTDIGQYVLLNSCKISSFKVGFGGEDELTASMTIMGAKEVLTSTPYMANPSNMVLSRFTNLQASIEEGGAAIATITKGDFTIDAGLDGTQYTIGNGGLRSDIPAGIFKISGSITALFDGTALLEKAISGTKSSLKVKFSDESHSLEFLFPETTYERSTPGITGPAGVLIILPFHAFYESNADNSAVKVTLVNGVASYL</sequence>
<accession>A0ABS8HNQ7</accession>